<evidence type="ECO:0000256" key="1">
    <source>
        <dbReference type="ARBA" id="ARBA00004123"/>
    </source>
</evidence>
<comment type="similarity">
    <text evidence="2">Belongs to the SLX4 family.</text>
</comment>
<dbReference type="GO" id="GO:0006281">
    <property type="term" value="P:DNA repair"/>
    <property type="evidence" value="ECO:0007669"/>
    <property type="project" value="UniProtKB-KW"/>
</dbReference>
<feature type="compositionally biased region" description="Pro residues" evidence="8">
    <location>
        <begin position="197"/>
        <end position="208"/>
    </location>
</feature>
<dbReference type="GO" id="GO:0033557">
    <property type="term" value="C:Slx1-Slx4 complex"/>
    <property type="evidence" value="ECO:0007669"/>
    <property type="project" value="InterPro"/>
</dbReference>
<dbReference type="VEuPathDB" id="FungiDB:CC1G_00420"/>
<evidence type="ECO:0000256" key="6">
    <source>
        <dbReference type="ARBA" id="ARBA00023242"/>
    </source>
</evidence>
<dbReference type="GeneID" id="6013841"/>
<keyword evidence="6" id="KW-0539">Nucleus</keyword>
<dbReference type="GO" id="GO:0006310">
    <property type="term" value="P:DNA recombination"/>
    <property type="evidence" value="ECO:0007669"/>
    <property type="project" value="UniProtKB-KW"/>
</dbReference>
<evidence type="ECO:0000313" key="9">
    <source>
        <dbReference type="EMBL" id="EAU84901.1"/>
    </source>
</evidence>
<name>A8NXW1_COPC7</name>
<keyword evidence="4" id="KW-0233">DNA recombination</keyword>
<dbReference type="KEGG" id="cci:CC1G_00420"/>
<evidence type="ECO:0000256" key="2">
    <source>
        <dbReference type="ARBA" id="ARBA00006661"/>
    </source>
</evidence>
<dbReference type="InParanoid" id="A8NXW1"/>
<sequence length="492" mass="54528">MRATPESLIDDSEPERVQIRDCLQGATTERQRPFTPCPNRDMETIQTIEISDSESDRENSPTPTSAPPAYRHREMPAKVKSLQLSQFAFRGMATASSSRAPSEEHEVPNTSNTVHPAPPPKKPGRPRKVVHEFMSEFTDKQISTVLKCVSCNARWTVRKTATEKRRHMQVCSRKAAYTPETMRLLLQKEINDRLPSTAPPRDVPPPESPTLFEGYKPLELPKRRSKSVKTTASLVIATSNRDEILERAQRLIQSETSLTVGPRFTQIFAPSRLGAASGTRPLDIEASPSPPPTTQDFAPSRLGATSGTRLFQPESSPLPATQGFAPTRFATATGTSLFSGAGEEVSSPRSRSRSKSPSEGGLSETRKTPRKTATPLARRSPSRASSKGSDVECTPRAKRRSAKTPAIWNKDWQKALMKKISEDREIKLKILRYEPISLHVFHTLLIPGRTKLSLKHKTMLVAFLENEGITTYDPETTWGKTKASRAKSVRGG</sequence>
<feature type="region of interest" description="Disordered" evidence="8">
    <location>
        <begin position="92"/>
        <end position="126"/>
    </location>
</feature>
<dbReference type="EMBL" id="AACS02000005">
    <property type="protein sequence ID" value="EAU84901.1"/>
    <property type="molecule type" value="Genomic_DNA"/>
</dbReference>
<protein>
    <recommendedName>
        <fullName evidence="7">Structure-specific endonuclease subunit SLX4</fullName>
    </recommendedName>
</protein>
<feature type="compositionally biased region" description="Low complexity" evidence="8">
    <location>
        <begin position="377"/>
        <end position="386"/>
    </location>
</feature>
<feature type="region of interest" description="Disordered" evidence="8">
    <location>
        <begin position="194"/>
        <end position="214"/>
    </location>
</feature>
<evidence type="ECO:0000256" key="7">
    <source>
        <dbReference type="ARBA" id="ARBA00029496"/>
    </source>
</evidence>
<reference evidence="9 10" key="1">
    <citation type="journal article" date="2010" name="Proc. Natl. Acad. Sci. U.S.A.">
        <title>Insights into evolution of multicellular fungi from the assembled chromosomes of the mushroom Coprinopsis cinerea (Coprinus cinereus).</title>
        <authorList>
            <person name="Stajich J.E."/>
            <person name="Wilke S.K."/>
            <person name="Ahren D."/>
            <person name="Au C.H."/>
            <person name="Birren B.W."/>
            <person name="Borodovsky M."/>
            <person name="Burns C."/>
            <person name="Canback B."/>
            <person name="Casselton L.A."/>
            <person name="Cheng C.K."/>
            <person name="Deng J."/>
            <person name="Dietrich F.S."/>
            <person name="Fargo D.C."/>
            <person name="Farman M.L."/>
            <person name="Gathman A.C."/>
            <person name="Goldberg J."/>
            <person name="Guigo R."/>
            <person name="Hoegger P.J."/>
            <person name="Hooker J.B."/>
            <person name="Huggins A."/>
            <person name="James T.Y."/>
            <person name="Kamada T."/>
            <person name="Kilaru S."/>
            <person name="Kodira C."/>
            <person name="Kues U."/>
            <person name="Kupfer D."/>
            <person name="Kwan H.S."/>
            <person name="Lomsadze A."/>
            <person name="Li W."/>
            <person name="Lilly W.W."/>
            <person name="Ma L.J."/>
            <person name="Mackey A.J."/>
            <person name="Manning G."/>
            <person name="Martin F."/>
            <person name="Muraguchi H."/>
            <person name="Natvig D.O."/>
            <person name="Palmerini H."/>
            <person name="Ramesh M.A."/>
            <person name="Rehmeyer C.J."/>
            <person name="Roe B.A."/>
            <person name="Shenoy N."/>
            <person name="Stanke M."/>
            <person name="Ter-Hovhannisyan V."/>
            <person name="Tunlid A."/>
            <person name="Velagapudi R."/>
            <person name="Vision T.J."/>
            <person name="Zeng Q."/>
            <person name="Zolan M.E."/>
            <person name="Pukkila P.J."/>
        </authorList>
    </citation>
    <scope>NUCLEOTIDE SEQUENCE [LARGE SCALE GENOMIC DNA]</scope>
    <source>
        <strain evidence="10">Okayama-7 / 130 / ATCC MYA-4618 / FGSC 9003</strain>
    </source>
</reference>
<evidence type="ECO:0000313" key="10">
    <source>
        <dbReference type="Proteomes" id="UP000001861"/>
    </source>
</evidence>
<keyword evidence="3" id="KW-0227">DNA damage</keyword>
<accession>A8NXW1</accession>
<feature type="region of interest" description="Disordered" evidence="8">
    <location>
        <begin position="276"/>
        <end position="324"/>
    </location>
</feature>
<organism evidence="9 10">
    <name type="scientific">Coprinopsis cinerea (strain Okayama-7 / 130 / ATCC MYA-4618 / FGSC 9003)</name>
    <name type="common">Inky cap fungus</name>
    <name type="synonym">Hormographiella aspergillata</name>
    <dbReference type="NCBI Taxonomy" id="240176"/>
    <lineage>
        <taxon>Eukaryota</taxon>
        <taxon>Fungi</taxon>
        <taxon>Dikarya</taxon>
        <taxon>Basidiomycota</taxon>
        <taxon>Agaricomycotina</taxon>
        <taxon>Agaricomycetes</taxon>
        <taxon>Agaricomycetidae</taxon>
        <taxon>Agaricales</taxon>
        <taxon>Agaricineae</taxon>
        <taxon>Psathyrellaceae</taxon>
        <taxon>Coprinopsis</taxon>
    </lineage>
</organism>
<gene>
    <name evidence="9" type="ORF">CC1G_00420</name>
</gene>
<keyword evidence="5" id="KW-0234">DNA repair</keyword>
<dbReference type="Proteomes" id="UP000001861">
    <property type="component" value="Unassembled WGS sequence"/>
</dbReference>
<comment type="subcellular location">
    <subcellularLocation>
        <location evidence="1">Nucleus</location>
    </subcellularLocation>
</comment>
<keyword evidence="10" id="KW-1185">Reference proteome</keyword>
<dbReference type="GO" id="GO:0006260">
    <property type="term" value="P:DNA replication"/>
    <property type="evidence" value="ECO:0007669"/>
    <property type="project" value="InterPro"/>
</dbReference>
<feature type="region of interest" description="Disordered" evidence="8">
    <location>
        <begin position="338"/>
        <end position="404"/>
    </location>
</feature>
<dbReference type="STRING" id="240176.A8NXW1"/>
<feature type="region of interest" description="Disordered" evidence="8">
    <location>
        <begin position="23"/>
        <end position="74"/>
    </location>
</feature>
<proteinExistence type="inferred from homology"/>
<evidence type="ECO:0000256" key="5">
    <source>
        <dbReference type="ARBA" id="ARBA00023204"/>
    </source>
</evidence>
<dbReference type="AlphaFoldDB" id="A8NXW1"/>
<dbReference type="Pfam" id="PF09494">
    <property type="entry name" value="Slx4"/>
    <property type="match status" value="1"/>
</dbReference>
<dbReference type="RefSeq" id="XP_001837284.1">
    <property type="nucleotide sequence ID" value="XM_001837232.1"/>
</dbReference>
<dbReference type="InterPro" id="IPR018574">
    <property type="entry name" value="Structure-sp_endonuc_su_Slx4"/>
</dbReference>
<evidence type="ECO:0000256" key="8">
    <source>
        <dbReference type="SAM" id="MobiDB-lite"/>
    </source>
</evidence>
<feature type="compositionally biased region" description="Polar residues" evidence="8">
    <location>
        <begin position="303"/>
        <end position="319"/>
    </location>
</feature>
<comment type="caution">
    <text evidence="9">The sequence shown here is derived from an EMBL/GenBank/DDBJ whole genome shotgun (WGS) entry which is preliminary data.</text>
</comment>
<evidence type="ECO:0000256" key="4">
    <source>
        <dbReference type="ARBA" id="ARBA00023172"/>
    </source>
</evidence>
<dbReference type="eggNOG" id="ENOG502ST7T">
    <property type="taxonomic scope" value="Eukaryota"/>
</dbReference>
<dbReference type="OMA" id="HITRHIS"/>
<dbReference type="OrthoDB" id="5576441at2759"/>
<evidence type="ECO:0000256" key="3">
    <source>
        <dbReference type="ARBA" id="ARBA00022763"/>
    </source>
</evidence>